<proteinExistence type="predicted"/>
<protein>
    <submittedName>
        <fullName evidence="1">30264_t:CDS:1</fullName>
    </submittedName>
</protein>
<name>A0ACA9R414_9GLOM</name>
<sequence length="99" mass="11456">SYDRIENKYGEIENNSDLEFEKKIEDELDEPDTKYEKDTEDELGIEFNIVSESEPDTEHKKDTKNRPGIEFEEDINIQTIEATGVQPSTFIIDANPSLE</sequence>
<evidence type="ECO:0000313" key="1">
    <source>
        <dbReference type="EMBL" id="CAG8775422.1"/>
    </source>
</evidence>
<comment type="caution">
    <text evidence="1">The sequence shown here is derived from an EMBL/GenBank/DDBJ whole genome shotgun (WGS) entry which is preliminary data.</text>
</comment>
<keyword evidence="2" id="KW-1185">Reference proteome</keyword>
<dbReference type="Proteomes" id="UP000789920">
    <property type="component" value="Unassembled WGS sequence"/>
</dbReference>
<gene>
    <name evidence="1" type="ORF">RPERSI_LOCUS16906</name>
</gene>
<organism evidence="1 2">
    <name type="scientific">Racocetra persica</name>
    <dbReference type="NCBI Taxonomy" id="160502"/>
    <lineage>
        <taxon>Eukaryota</taxon>
        <taxon>Fungi</taxon>
        <taxon>Fungi incertae sedis</taxon>
        <taxon>Mucoromycota</taxon>
        <taxon>Glomeromycotina</taxon>
        <taxon>Glomeromycetes</taxon>
        <taxon>Diversisporales</taxon>
        <taxon>Gigasporaceae</taxon>
        <taxon>Racocetra</taxon>
    </lineage>
</organism>
<feature type="non-terminal residue" evidence="1">
    <location>
        <position position="99"/>
    </location>
</feature>
<feature type="non-terminal residue" evidence="1">
    <location>
        <position position="1"/>
    </location>
</feature>
<evidence type="ECO:0000313" key="2">
    <source>
        <dbReference type="Proteomes" id="UP000789920"/>
    </source>
</evidence>
<accession>A0ACA9R414</accession>
<reference evidence="1" key="1">
    <citation type="submission" date="2021-06" db="EMBL/GenBank/DDBJ databases">
        <authorList>
            <person name="Kallberg Y."/>
            <person name="Tangrot J."/>
            <person name="Rosling A."/>
        </authorList>
    </citation>
    <scope>NUCLEOTIDE SEQUENCE</scope>
    <source>
        <strain evidence="1">MA461A</strain>
    </source>
</reference>
<dbReference type="EMBL" id="CAJVQC010042477">
    <property type="protein sequence ID" value="CAG8775422.1"/>
    <property type="molecule type" value="Genomic_DNA"/>
</dbReference>